<evidence type="ECO:0000313" key="3">
    <source>
        <dbReference type="Proteomes" id="UP000006078"/>
    </source>
</evidence>
<protein>
    <submittedName>
        <fullName evidence="2">Uncharacterized protein</fullName>
    </submittedName>
</protein>
<name>K0Z5H3_9CORY</name>
<dbReference type="STRING" id="29321.AAV33_08295"/>
<feature type="region of interest" description="Disordered" evidence="1">
    <location>
        <begin position="32"/>
        <end position="53"/>
    </location>
</feature>
<dbReference type="Proteomes" id="UP000006078">
    <property type="component" value="Unassembled WGS sequence"/>
</dbReference>
<keyword evidence="3" id="KW-1185">Reference proteome</keyword>
<dbReference type="AlphaFoldDB" id="K0Z5H3"/>
<comment type="caution">
    <text evidence="2">The sequence shown here is derived from an EMBL/GenBank/DDBJ whole genome shotgun (WGS) entry which is preliminary data.</text>
</comment>
<evidence type="ECO:0000313" key="2">
    <source>
        <dbReference type="EMBL" id="EJZ82675.1"/>
    </source>
</evidence>
<evidence type="ECO:0000256" key="1">
    <source>
        <dbReference type="SAM" id="MobiDB-lite"/>
    </source>
</evidence>
<sequence>MVFLAEGESAGSYRLVDSPLAVLRIEGGRLTAETPGEGAEESTATLDDLRELL</sequence>
<dbReference type="HOGENOM" id="CLU_3067376_0_0_11"/>
<accession>K0Z5H3</accession>
<gene>
    <name evidence="2" type="ORF">HMPREF9719_00406</name>
</gene>
<organism evidence="2 3">
    <name type="scientific">Corynebacterium otitidis ATCC 51513</name>
    <dbReference type="NCBI Taxonomy" id="883169"/>
    <lineage>
        <taxon>Bacteria</taxon>
        <taxon>Bacillati</taxon>
        <taxon>Actinomycetota</taxon>
        <taxon>Actinomycetes</taxon>
        <taxon>Mycobacteriales</taxon>
        <taxon>Corynebacteriaceae</taxon>
        <taxon>Corynebacterium</taxon>
    </lineage>
</organism>
<reference evidence="2 3" key="1">
    <citation type="submission" date="2012-08" db="EMBL/GenBank/DDBJ databases">
        <title>The Genome Sequence of Turicella otitidis ATCC 51513.</title>
        <authorList>
            <consortium name="The Broad Institute Genome Sequencing Platform"/>
            <person name="Earl A."/>
            <person name="Ward D."/>
            <person name="Feldgarden M."/>
            <person name="Gevers D."/>
            <person name="Huys G."/>
            <person name="Walker B."/>
            <person name="Young S.K."/>
            <person name="Zeng Q."/>
            <person name="Gargeya S."/>
            <person name="Fitzgerald M."/>
            <person name="Haas B."/>
            <person name="Abouelleil A."/>
            <person name="Alvarado L."/>
            <person name="Arachchi H.M."/>
            <person name="Berlin A.M."/>
            <person name="Chapman S.B."/>
            <person name="Goldberg J."/>
            <person name="Griggs A."/>
            <person name="Gujja S."/>
            <person name="Hansen M."/>
            <person name="Howarth C."/>
            <person name="Imamovic A."/>
            <person name="Larimer J."/>
            <person name="McCowen C."/>
            <person name="Montmayeur A."/>
            <person name="Murphy C."/>
            <person name="Neiman D."/>
            <person name="Pearson M."/>
            <person name="Priest M."/>
            <person name="Roberts A."/>
            <person name="Saif S."/>
            <person name="Shea T."/>
            <person name="Sisk P."/>
            <person name="Sykes S."/>
            <person name="Wortman J."/>
            <person name="Nusbaum C."/>
            <person name="Birren B."/>
        </authorList>
    </citation>
    <scope>NUCLEOTIDE SEQUENCE [LARGE SCALE GENOMIC DNA]</scope>
    <source>
        <strain evidence="2 3">ATCC 51513</strain>
    </source>
</reference>
<proteinExistence type="predicted"/>
<dbReference type="EMBL" id="AHAE01000022">
    <property type="protein sequence ID" value="EJZ82675.1"/>
    <property type="molecule type" value="Genomic_DNA"/>
</dbReference>